<dbReference type="InterPro" id="IPR036259">
    <property type="entry name" value="MFS_trans_sf"/>
</dbReference>
<dbReference type="Pfam" id="PF07690">
    <property type="entry name" value="MFS_1"/>
    <property type="match status" value="1"/>
</dbReference>
<feature type="transmembrane region" description="Helical" evidence="7">
    <location>
        <begin position="249"/>
        <end position="273"/>
    </location>
</feature>
<evidence type="ECO:0000256" key="4">
    <source>
        <dbReference type="ARBA" id="ARBA00022989"/>
    </source>
</evidence>
<dbReference type="Gene3D" id="1.20.1250.20">
    <property type="entry name" value="MFS general substrate transporter like domains"/>
    <property type="match status" value="1"/>
</dbReference>
<evidence type="ECO:0000256" key="2">
    <source>
        <dbReference type="ARBA" id="ARBA00022475"/>
    </source>
</evidence>
<evidence type="ECO:0000256" key="5">
    <source>
        <dbReference type="ARBA" id="ARBA00023136"/>
    </source>
</evidence>
<evidence type="ECO:0000256" key="1">
    <source>
        <dbReference type="ARBA" id="ARBA00004651"/>
    </source>
</evidence>
<dbReference type="RefSeq" id="WP_188686084.1">
    <property type="nucleotide sequence ID" value="NZ_BMKX01000006.1"/>
</dbReference>
<keyword evidence="5 7" id="KW-0472">Membrane</keyword>
<comment type="caution">
    <text evidence="9">The sequence shown here is derived from an EMBL/GenBank/DDBJ whole genome shotgun (WGS) entry which is preliminary data.</text>
</comment>
<feature type="compositionally biased region" description="Basic and acidic residues" evidence="6">
    <location>
        <begin position="429"/>
        <end position="450"/>
    </location>
</feature>
<dbReference type="PANTHER" id="PTHR23513:SF6">
    <property type="entry name" value="MAJOR FACILITATOR SUPERFAMILY ASSOCIATED DOMAIN-CONTAINING PROTEIN"/>
    <property type="match status" value="1"/>
</dbReference>
<feature type="transmembrane region" description="Helical" evidence="7">
    <location>
        <begin position="178"/>
        <end position="205"/>
    </location>
</feature>
<dbReference type="GeneID" id="303304922"/>
<evidence type="ECO:0000313" key="9">
    <source>
        <dbReference type="EMBL" id="GGJ65647.1"/>
    </source>
</evidence>
<evidence type="ECO:0000256" key="6">
    <source>
        <dbReference type="SAM" id="MobiDB-lite"/>
    </source>
</evidence>
<evidence type="ECO:0000259" key="8">
    <source>
        <dbReference type="PROSITE" id="PS50850"/>
    </source>
</evidence>
<keyword evidence="3 7" id="KW-0812">Transmembrane</keyword>
<dbReference type="PANTHER" id="PTHR23513">
    <property type="entry name" value="INTEGRAL MEMBRANE EFFLUX PROTEIN-RELATED"/>
    <property type="match status" value="1"/>
</dbReference>
<dbReference type="InterPro" id="IPR011701">
    <property type="entry name" value="MFS"/>
</dbReference>
<dbReference type="SUPFAM" id="SSF103473">
    <property type="entry name" value="MFS general substrate transporter"/>
    <property type="match status" value="1"/>
</dbReference>
<feature type="transmembrane region" description="Helical" evidence="7">
    <location>
        <begin position="311"/>
        <end position="329"/>
    </location>
</feature>
<protein>
    <submittedName>
        <fullName evidence="9">MFS transporter</fullName>
    </submittedName>
</protein>
<dbReference type="Proteomes" id="UP000606115">
    <property type="component" value="Unassembled WGS sequence"/>
</dbReference>
<keyword evidence="10" id="KW-1185">Reference proteome</keyword>
<proteinExistence type="predicted"/>
<evidence type="ECO:0000313" key="10">
    <source>
        <dbReference type="Proteomes" id="UP000606115"/>
    </source>
</evidence>
<evidence type="ECO:0000256" key="3">
    <source>
        <dbReference type="ARBA" id="ARBA00022692"/>
    </source>
</evidence>
<feature type="transmembrane region" description="Helical" evidence="7">
    <location>
        <begin position="335"/>
        <end position="361"/>
    </location>
</feature>
<sequence length="464" mass="48524">MNTTQPKGSPASGTNSVTQLPALHAQRNYRIWWLADSSALLAGGIYGFVLPLILLATTNSPVLAGTLAALGLAARAGVTLAGGAMADRSDRARMMLIGGLCGALFTAALALGSNTGSLSATVLCVAHILMELRGGYFGSTTNAALKDIVHPKQLGRALAANQGRDSVLMLGSAPLGGLLLGLGGGVALLVVSILNLVASFTGFALRKPLRAAEETTQKRREDPSSAGQTVDHGILAGMRWCFSRPRLRALLLLIMAVNIGVSGLMTTLIYGLQQRGEDAWVIGLVSTFMGAGMLIGSLVATSLIDKFRTGLLACICLSVLGGAMILIGLNTHLLWMGVMLLISFLSVPALNAAIGGYFMAIVPQEMAGRANSLITFMALAAMPLAPLATGFGLEWFGMGPTLMFFGSLVVLAMLSAWLSPQVRGIPHPDHWLEEPAKSEISDSKTSRDSESSALVDQVNKENQK</sequence>
<feature type="domain" description="Major facilitator superfamily (MFS) profile" evidence="8">
    <location>
        <begin position="1"/>
        <end position="424"/>
    </location>
</feature>
<feature type="transmembrane region" description="Helical" evidence="7">
    <location>
        <begin position="279"/>
        <end position="304"/>
    </location>
</feature>
<reference evidence="10" key="1">
    <citation type="journal article" date="2019" name="Int. J. Syst. Evol. Microbiol.">
        <title>The Global Catalogue of Microorganisms (GCM) 10K type strain sequencing project: providing services to taxonomists for standard genome sequencing and annotation.</title>
        <authorList>
            <consortium name="The Broad Institute Genomics Platform"/>
            <consortium name="The Broad Institute Genome Sequencing Center for Infectious Disease"/>
            <person name="Wu L."/>
            <person name="Ma J."/>
        </authorList>
    </citation>
    <scope>NUCLEOTIDE SEQUENCE [LARGE SCALE GENOMIC DNA]</scope>
    <source>
        <strain evidence="10">CGMCC 1.3685</strain>
    </source>
</reference>
<dbReference type="EMBL" id="BMKX01000006">
    <property type="protein sequence ID" value="GGJ65647.1"/>
    <property type="molecule type" value="Genomic_DNA"/>
</dbReference>
<keyword evidence="4 7" id="KW-1133">Transmembrane helix</keyword>
<organism evidence="9 10">
    <name type="scientific">Glutamicibacter ardleyensis</name>
    <dbReference type="NCBI Taxonomy" id="225894"/>
    <lineage>
        <taxon>Bacteria</taxon>
        <taxon>Bacillati</taxon>
        <taxon>Actinomycetota</taxon>
        <taxon>Actinomycetes</taxon>
        <taxon>Micrococcales</taxon>
        <taxon>Micrococcaceae</taxon>
        <taxon>Glutamicibacter</taxon>
    </lineage>
</organism>
<dbReference type="CDD" id="cd06173">
    <property type="entry name" value="MFS_MefA_like"/>
    <property type="match status" value="1"/>
</dbReference>
<name>A0ABQ2DR78_9MICC</name>
<feature type="transmembrane region" description="Helical" evidence="7">
    <location>
        <begin position="62"/>
        <end position="82"/>
    </location>
</feature>
<dbReference type="PROSITE" id="PS50850">
    <property type="entry name" value="MFS"/>
    <property type="match status" value="1"/>
</dbReference>
<feature type="transmembrane region" description="Helical" evidence="7">
    <location>
        <begin position="399"/>
        <end position="418"/>
    </location>
</feature>
<feature type="region of interest" description="Disordered" evidence="6">
    <location>
        <begin position="429"/>
        <end position="464"/>
    </location>
</feature>
<keyword evidence="2" id="KW-1003">Cell membrane</keyword>
<feature type="transmembrane region" description="Helical" evidence="7">
    <location>
        <begin position="373"/>
        <end position="393"/>
    </location>
</feature>
<feature type="transmembrane region" description="Helical" evidence="7">
    <location>
        <begin position="31"/>
        <end position="56"/>
    </location>
</feature>
<gene>
    <name evidence="9" type="ORF">GCM10007173_25720</name>
</gene>
<dbReference type="InterPro" id="IPR020846">
    <property type="entry name" value="MFS_dom"/>
</dbReference>
<evidence type="ECO:0000256" key="7">
    <source>
        <dbReference type="SAM" id="Phobius"/>
    </source>
</evidence>
<accession>A0ABQ2DR78</accession>
<feature type="transmembrane region" description="Helical" evidence="7">
    <location>
        <begin position="94"/>
        <end position="113"/>
    </location>
</feature>
<comment type="subcellular location">
    <subcellularLocation>
        <location evidence="1">Cell membrane</location>
        <topology evidence="1">Multi-pass membrane protein</topology>
    </subcellularLocation>
</comment>